<reference evidence="2 3" key="1">
    <citation type="submission" date="2019-02" db="EMBL/GenBank/DDBJ databases">
        <title>Genomic Encyclopedia of Type Strains, Phase IV (KMG-IV): sequencing the most valuable type-strain genomes for metagenomic binning, comparative biology and taxonomic classification.</title>
        <authorList>
            <person name="Goeker M."/>
        </authorList>
    </citation>
    <scope>NUCLEOTIDE SEQUENCE [LARGE SCALE GENOMIC DNA]</scope>
    <source>
        <strain evidence="2 3">DSM 29486</strain>
    </source>
</reference>
<name>A0A4Q7NZJ5_9FIRM</name>
<dbReference type="GO" id="GO:0006799">
    <property type="term" value="P:polyphosphate biosynthetic process"/>
    <property type="evidence" value="ECO:0007669"/>
    <property type="project" value="UniProtKB-ARBA"/>
</dbReference>
<dbReference type="Gene3D" id="3.20.100.30">
    <property type="entry name" value="VTC, catalytic tunnel domain"/>
    <property type="match status" value="1"/>
</dbReference>
<accession>A0A4Q7NZJ5</accession>
<feature type="domain" description="VTC" evidence="1">
    <location>
        <begin position="12"/>
        <end position="231"/>
    </location>
</feature>
<evidence type="ECO:0000313" key="3">
    <source>
        <dbReference type="Proteomes" id="UP000292927"/>
    </source>
</evidence>
<dbReference type="InterPro" id="IPR042267">
    <property type="entry name" value="VTC_sf"/>
</dbReference>
<dbReference type="Proteomes" id="UP000292927">
    <property type="component" value="Unassembled WGS sequence"/>
</dbReference>
<protein>
    <submittedName>
        <fullName evidence="2">VTC domain-containing protein</fullName>
    </submittedName>
</protein>
<comment type="caution">
    <text evidence="2">The sequence shown here is derived from an EMBL/GenBank/DDBJ whole genome shotgun (WGS) entry which is preliminary data.</text>
</comment>
<evidence type="ECO:0000313" key="2">
    <source>
        <dbReference type="EMBL" id="RZS92657.1"/>
    </source>
</evidence>
<dbReference type="EMBL" id="SGXF01000008">
    <property type="protein sequence ID" value="RZS92657.1"/>
    <property type="molecule type" value="Genomic_DNA"/>
</dbReference>
<proteinExistence type="predicted"/>
<gene>
    <name evidence="2" type="ORF">EV209_2952</name>
</gene>
<dbReference type="Pfam" id="PF09359">
    <property type="entry name" value="VTC"/>
    <property type="match status" value="1"/>
</dbReference>
<dbReference type="CDD" id="cd07750">
    <property type="entry name" value="PolyPPase_VTC_like"/>
    <property type="match status" value="1"/>
</dbReference>
<sequence>MPGAFQKTPQYRNEWKYFISLWEAELLKQRLLPFMERDPFAQDGKYMIRSLYSDDYWNSAYEEKMMGVADRKKWRIRIYNYSDSRIKLERKKKWTSYIHKDSASLTREEFDRILEGDYGFLLHHKNPLCQEFYYECVVNLQRPKVIVDYEREPLIRREGDVRITFDSDVRAAVCGWDIFDPDLPTLATLEPGTLVLEVKFTEMIPQLIKELLPVDGQEFSAISKYTLCYERAHHLTDVMAGISKTNRRGTR</sequence>
<dbReference type="OrthoDB" id="9784042at2"/>
<dbReference type="InterPro" id="IPR018966">
    <property type="entry name" value="VTC_domain"/>
</dbReference>
<keyword evidence="3" id="KW-1185">Reference proteome</keyword>
<dbReference type="AlphaFoldDB" id="A0A4Q7NZJ5"/>
<evidence type="ECO:0000259" key="1">
    <source>
        <dbReference type="Pfam" id="PF09359"/>
    </source>
</evidence>
<organism evidence="2 3">
    <name type="scientific">Cuneatibacter caecimuris</name>
    <dbReference type="NCBI Taxonomy" id="1796618"/>
    <lineage>
        <taxon>Bacteria</taxon>
        <taxon>Bacillati</taxon>
        <taxon>Bacillota</taxon>
        <taxon>Clostridia</taxon>
        <taxon>Lachnospirales</taxon>
        <taxon>Lachnospiraceae</taxon>
        <taxon>Cuneatibacter</taxon>
    </lineage>
</organism>